<accession>A0A1B1YVR0</accession>
<dbReference type="KEGG" id="gbi:PG2T_12215"/>
<dbReference type="Pfam" id="PF07044">
    <property type="entry name" value="DUF1329"/>
    <property type="match status" value="1"/>
</dbReference>
<reference evidence="3" key="1">
    <citation type="submission" date="2016-03" db="EMBL/GenBank/DDBJ databases">
        <title>Complete genome sequence of Solimmundus cernigliae, representing a novel lineage of polycyclic aromatic hydrocarbon degraders within the Gammaproteobacteria.</title>
        <authorList>
            <person name="Singleton D.R."/>
            <person name="Dickey A.N."/>
            <person name="Scholl E.H."/>
            <person name="Wright F.A."/>
            <person name="Aitken M.D."/>
        </authorList>
    </citation>
    <scope>NUCLEOTIDE SEQUENCE [LARGE SCALE GENOMIC DNA]</scope>
    <source>
        <strain evidence="3">TR3.2</strain>
    </source>
</reference>
<sequence>MFKQTLRAAVLIAAVVPAFAGEIAPDTVLNAGNYESLKNETLGGRSLDSLLSDTQKWMVREKGLSMNLQPQWQAPGLPADLKETTDKYRGQTQLDGANNRISGYTAGIPFPDIDVADPDAAKKVVWNNYLAGPIGYTSSSGLGFALFSMERGFERKNSWLYRRLYMSGRYGTEQPTLDGGKEHYRQILYAHYPEDIRGLGTVTYRYMDGRLDDIFAYVKSVRRIRRLSGGAWFDPIGGTDLLSDEPWILSGYPGWYKDQKLVEKRWQLMPVGDPKSPGWVQNAKSKAEEYPYVETEQKPYGMPKLQWVPREVYVIEVAPPAEHYYSRKTWYCDVEYPIFHMADNYDKAGNLWKVQFLPRLWREQDTPEGKKVFGPIQTDYLINFKDSHVTVVTFVLDSWKFNDPKEKPADYVPGILAEIAAGRR</sequence>
<dbReference type="STRING" id="1810504.PG2T_12215"/>
<organism evidence="2 3">
    <name type="scientific">Immundisolibacter cernigliae</name>
    <dbReference type="NCBI Taxonomy" id="1810504"/>
    <lineage>
        <taxon>Bacteria</taxon>
        <taxon>Pseudomonadati</taxon>
        <taxon>Pseudomonadota</taxon>
        <taxon>Gammaproteobacteria</taxon>
        <taxon>Immundisolibacterales</taxon>
        <taxon>Immundisolibacteraceae</taxon>
        <taxon>Immundisolibacter</taxon>
    </lineage>
</organism>
<feature type="signal peptide" evidence="1">
    <location>
        <begin position="1"/>
        <end position="20"/>
    </location>
</feature>
<dbReference type="InterPro" id="IPR010752">
    <property type="entry name" value="DUF1329"/>
</dbReference>
<evidence type="ECO:0000313" key="2">
    <source>
        <dbReference type="EMBL" id="ANX04856.1"/>
    </source>
</evidence>
<evidence type="ECO:0008006" key="4">
    <source>
        <dbReference type="Google" id="ProtNLM"/>
    </source>
</evidence>
<gene>
    <name evidence="2" type="ORF">PG2T_12215</name>
</gene>
<dbReference type="Proteomes" id="UP000092952">
    <property type="component" value="Chromosome"/>
</dbReference>
<name>A0A1B1YVR0_9GAMM</name>
<keyword evidence="3" id="KW-1185">Reference proteome</keyword>
<dbReference type="OrthoDB" id="5937151at2"/>
<dbReference type="InParanoid" id="A0A1B1YVR0"/>
<dbReference type="RefSeq" id="WP_068805901.1">
    <property type="nucleotide sequence ID" value="NZ_CP014671.1"/>
</dbReference>
<evidence type="ECO:0000313" key="3">
    <source>
        <dbReference type="Proteomes" id="UP000092952"/>
    </source>
</evidence>
<keyword evidence="1" id="KW-0732">Signal</keyword>
<protein>
    <recommendedName>
        <fullName evidence="4">Outer membrane lipoprotein-sorting protein</fullName>
    </recommendedName>
</protein>
<dbReference type="AlphaFoldDB" id="A0A1B1YVR0"/>
<feature type="chain" id="PRO_5008533137" description="Outer membrane lipoprotein-sorting protein" evidence="1">
    <location>
        <begin position="21"/>
        <end position="424"/>
    </location>
</feature>
<evidence type="ECO:0000256" key="1">
    <source>
        <dbReference type="SAM" id="SignalP"/>
    </source>
</evidence>
<dbReference type="Gene3D" id="2.50.20.10">
    <property type="entry name" value="Lipoprotein localisation LolA/LolB/LppX"/>
    <property type="match status" value="1"/>
</dbReference>
<dbReference type="EMBL" id="CP014671">
    <property type="protein sequence ID" value="ANX04856.1"/>
    <property type="molecule type" value="Genomic_DNA"/>
</dbReference>
<proteinExistence type="predicted"/>